<sequence length="338" mass="36588">MVLVQLVSLIGDSIVGREDSILVKISPSGGRRRRSSGAVSLSSGDVPTVTPASDPGVTIPNTDVVGMAFKAAGGLLSEGADLSLQMLQREEGLNRDADETSYSDTLQDTIRDLQATADLSDSALVESVGEKMLQEKQRILGEHKGGGTSSRLLDNRLTKMHNRFADTLAVLNINAADVRLNQTIDRKISSITKDVLTDPDVLVSEDPLEAFRFHVGQLEDEIDFLELRPDQARIVRQAGKSEIALTMITPLIKNGQFDRAKALLRSDEIAEVLSPGQQRDAAQRIIDAERKLSEVKNEGQEFLNTARTILGPTAADEDVRDAAAQMAGMEQDGGFKIV</sequence>
<feature type="region of interest" description="Disordered" evidence="1">
    <location>
        <begin position="27"/>
        <end position="57"/>
    </location>
</feature>
<gene>
    <name evidence="2" type="ORF">LCGC14_2156500</name>
</gene>
<evidence type="ECO:0000313" key="2">
    <source>
        <dbReference type="EMBL" id="KKL65288.1"/>
    </source>
</evidence>
<organism evidence="2">
    <name type="scientific">marine sediment metagenome</name>
    <dbReference type="NCBI Taxonomy" id="412755"/>
    <lineage>
        <taxon>unclassified sequences</taxon>
        <taxon>metagenomes</taxon>
        <taxon>ecological metagenomes</taxon>
    </lineage>
</organism>
<dbReference type="EMBL" id="LAZR01027583">
    <property type="protein sequence ID" value="KKL65288.1"/>
    <property type="molecule type" value="Genomic_DNA"/>
</dbReference>
<comment type="caution">
    <text evidence="2">The sequence shown here is derived from an EMBL/GenBank/DDBJ whole genome shotgun (WGS) entry which is preliminary data.</text>
</comment>
<proteinExistence type="predicted"/>
<feature type="non-terminal residue" evidence="2">
    <location>
        <position position="338"/>
    </location>
</feature>
<dbReference type="AlphaFoldDB" id="A0A0F9DU00"/>
<reference evidence="2" key="1">
    <citation type="journal article" date="2015" name="Nature">
        <title>Complex archaea that bridge the gap between prokaryotes and eukaryotes.</title>
        <authorList>
            <person name="Spang A."/>
            <person name="Saw J.H."/>
            <person name="Jorgensen S.L."/>
            <person name="Zaremba-Niedzwiedzka K."/>
            <person name="Martijn J."/>
            <person name="Lind A.E."/>
            <person name="van Eijk R."/>
            <person name="Schleper C."/>
            <person name="Guy L."/>
            <person name="Ettema T.J."/>
        </authorList>
    </citation>
    <scope>NUCLEOTIDE SEQUENCE</scope>
</reference>
<accession>A0A0F9DU00</accession>
<name>A0A0F9DU00_9ZZZZ</name>
<evidence type="ECO:0000256" key="1">
    <source>
        <dbReference type="SAM" id="MobiDB-lite"/>
    </source>
</evidence>
<protein>
    <submittedName>
        <fullName evidence="2">Uncharacterized protein</fullName>
    </submittedName>
</protein>